<evidence type="ECO:0000256" key="1">
    <source>
        <dbReference type="ARBA" id="ARBA00004167"/>
    </source>
</evidence>
<dbReference type="SUPFAM" id="SSF52058">
    <property type="entry name" value="L domain-like"/>
    <property type="match status" value="1"/>
</dbReference>
<keyword evidence="4 9" id="KW-0812">Transmembrane</keyword>
<dbReference type="PANTHER" id="PTHR48065">
    <property type="entry name" value="OS10G0469600 PROTEIN"/>
    <property type="match status" value="1"/>
</dbReference>
<gene>
    <name evidence="10" type="ORF">SLEP1_g57755</name>
</gene>
<dbReference type="InterPro" id="IPR001611">
    <property type="entry name" value="Leu-rich_rpt"/>
</dbReference>
<comment type="similarity">
    <text evidence="2">Belongs to the RLP family.</text>
</comment>
<dbReference type="FunFam" id="3.80.10.10:FF:000221">
    <property type="entry name" value="Leucine-rich repeat receptor-like protein kinase PXL1"/>
    <property type="match status" value="1"/>
</dbReference>
<organism evidence="10 11">
    <name type="scientific">Rubroshorea leprosula</name>
    <dbReference type="NCBI Taxonomy" id="152421"/>
    <lineage>
        <taxon>Eukaryota</taxon>
        <taxon>Viridiplantae</taxon>
        <taxon>Streptophyta</taxon>
        <taxon>Embryophyta</taxon>
        <taxon>Tracheophyta</taxon>
        <taxon>Spermatophyta</taxon>
        <taxon>Magnoliopsida</taxon>
        <taxon>eudicotyledons</taxon>
        <taxon>Gunneridae</taxon>
        <taxon>Pentapetalae</taxon>
        <taxon>rosids</taxon>
        <taxon>malvids</taxon>
        <taxon>Malvales</taxon>
        <taxon>Dipterocarpaceae</taxon>
        <taxon>Rubroshorea</taxon>
    </lineage>
</organism>
<dbReference type="EMBL" id="BPVZ01000432">
    <property type="protein sequence ID" value="GKV51077.1"/>
    <property type="molecule type" value="Genomic_DNA"/>
</dbReference>
<keyword evidence="7 9" id="KW-0472">Membrane</keyword>
<evidence type="ECO:0000256" key="9">
    <source>
        <dbReference type="SAM" id="Phobius"/>
    </source>
</evidence>
<name>A0AAV5MNI8_9ROSI</name>
<protein>
    <submittedName>
        <fullName evidence="10">Uncharacterized protein</fullName>
    </submittedName>
</protein>
<dbReference type="FunFam" id="3.80.10.10:FF:000111">
    <property type="entry name" value="LRR receptor-like serine/threonine-protein kinase ERECTA"/>
    <property type="match status" value="1"/>
</dbReference>
<dbReference type="Gene3D" id="3.30.1490.310">
    <property type="match status" value="1"/>
</dbReference>
<dbReference type="InterPro" id="IPR032675">
    <property type="entry name" value="LRR_dom_sf"/>
</dbReference>
<evidence type="ECO:0000256" key="6">
    <source>
        <dbReference type="ARBA" id="ARBA00022989"/>
    </source>
</evidence>
<dbReference type="AlphaFoldDB" id="A0AAV5MNI8"/>
<keyword evidence="5" id="KW-0677">Repeat</keyword>
<dbReference type="Gene3D" id="3.80.10.10">
    <property type="entry name" value="Ribonuclease Inhibitor"/>
    <property type="match status" value="1"/>
</dbReference>
<feature type="transmembrane region" description="Helical" evidence="9">
    <location>
        <begin position="313"/>
        <end position="334"/>
    </location>
</feature>
<evidence type="ECO:0000256" key="3">
    <source>
        <dbReference type="ARBA" id="ARBA00022614"/>
    </source>
</evidence>
<evidence type="ECO:0000313" key="10">
    <source>
        <dbReference type="EMBL" id="GKV51077.1"/>
    </source>
</evidence>
<evidence type="ECO:0000256" key="2">
    <source>
        <dbReference type="ARBA" id="ARBA00009592"/>
    </source>
</evidence>
<sequence length="364" mass="40477">MWGNNFSGEIPKGICLNGGNLQRLILNNNQFSGAFPESLTNCTNLTWLSLCDNQLQGEIPANIQNLQKLSILQLSNNSLTGAIPQELGNCSSLIWLNLRSNQFTGKIPTELANPRYQSLRVRYTGEKKEAEENKCGKYGRISVKLLYFKGIRPENLVRFLDPNTCLSVSFISVSVVQTPKPQGSLVYLDLSSNFLSGSIPHSLGYMHSLSYLNLGYNNLTGTIPDVFRNLTVLEVVYLSHNHLDGQIPLSLASLPRLIDMDLSNNSLSGPIPRTRQLLLFPASRFENNSGLCGHPLQACVASEDTSEEEELEWWFWFVVAMGFISGVVCGISFAEIWSGRIRYLLGYVIILMESKGTTLLKKCS</sequence>
<comment type="caution">
    <text evidence="10">The sequence shown here is derived from an EMBL/GenBank/DDBJ whole genome shotgun (WGS) entry which is preliminary data.</text>
</comment>
<dbReference type="Pfam" id="PF13855">
    <property type="entry name" value="LRR_8"/>
    <property type="match status" value="2"/>
</dbReference>
<dbReference type="GO" id="GO:0016020">
    <property type="term" value="C:membrane"/>
    <property type="evidence" value="ECO:0007669"/>
    <property type="project" value="UniProtKB-SubCell"/>
</dbReference>
<accession>A0AAV5MNI8</accession>
<keyword evidence="3" id="KW-0433">Leucine-rich repeat</keyword>
<keyword evidence="8" id="KW-0325">Glycoprotein</keyword>
<dbReference type="Proteomes" id="UP001054252">
    <property type="component" value="Unassembled WGS sequence"/>
</dbReference>
<proteinExistence type="inferred from homology"/>
<dbReference type="Pfam" id="PF00560">
    <property type="entry name" value="LRR_1"/>
    <property type="match status" value="1"/>
</dbReference>
<dbReference type="PANTHER" id="PTHR48065:SF23">
    <property type="entry name" value="LEUCINE-RICH REPEAT-CONTAINING N-TERMINAL PLANT-TYPE DOMAIN-CONTAINING PROTEIN"/>
    <property type="match status" value="1"/>
</dbReference>
<keyword evidence="6 9" id="KW-1133">Transmembrane helix</keyword>
<evidence type="ECO:0000313" key="11">
    <source>
        <dbReference type="Proteomes" id="UP001054252"/>
    </source>
</evidence>
<comment type="subcellular location">
    <subcellularLocation>
        <location evidence="1">Membrane</location>
        <topology evidence="1">Single-pass membrane protein</topology>
    </subcellularLocation>
</comment>
<evidence type="ECO:0000256" key="7">
    <source>
        <dbReference type="ARBA" id="ARBA00023136"/>
    </source>
</evidence>
<evidence type="ECO:0000256" key="5">
    <source>
        <dbReference type="ARBA" id="ARBA00022737"/>
    </source>
</evidence>
<reference evidence="10 11" key="1">
    <citation type="journal article" date="2021" name="Commun. Biol.">
        <title>The genome of Shorea leprosula (Dipterocarpaceae) highlights the ecological relevance of drought in aseasonal tropical rainforests.</title>
        <authorList>
            <person name="Ng K.K.S."/>
            <person name="Kobayashi M.J."/>
            <person name="Fawcett J.A."/>
            <person name="Hatakeyama M."/>
            <person name="Paape T."/>
            <person name="Ng C.H."/>
            <person name="Ang C.C."/>
            <person name="Tnah L.H."/>
            <person name="Lee C.T."/>
            <person name="Nishiyama T."/>
            <person name="Sese J."/>
            <person name="O'Brien M.J."/>
            <person name="Copetti D."/>
            <person name="Mohd Noor M.I."/>
            <person name="Ong R.C."/>
            <person name="Putra M."/>
            <person name="Sireger I.Z."/>
            <person name="Indrioko S."/>
            <person name="Kosugi Y."/>
            <person name="Izuno A."/>
            <person name="Isagi Y."/>
            <person name="Lee S.L."/>
            <person name="Shimizu K.K."/>
        </authorList>
    </citation>
    <scope>NUCLEOTIDE SEQUENCE [LARGE SCALE GENOMIC DNA]</scope>
    <source>
        <strain evidence="10">214</strain>
    </source>
</reference>
<evidence type="ECO:0000256" key="4">
    <source>
        <dbReference type="ARBA" id="ARBA00022692"/>
    </source>
</evidence>
<evidence type="ECO:0000256" key="8">
    <source>
        <dbReference type="ARBA" id="ARBA00023180"/>
    </source>
</evidence>
<keyword evidence="11" id="KW-1185">Reference proteome</keyword>